<evidence type="ECO:0008006" key="3">
    <source>
        <dbReference type="Google" id="ProtNLM"/>
    </source>
</evidence>
<sequence>MQQTQNLGLNKPEYPDVVDIEDLNENMDIIDGKLGTTGHNHNGTAGNGPKISGANIVAPRTDQTQDIGTAKELRWQNYGNNHTIVDASAGAYPGGNANAQSAWTPSCPTLIGYNGVNTYGVRVDSARVADTASAVQWSGISGIPSTFAPNNHTHDDRYYTETEISNLLAAKAPLTSPAFTNTPTAPTAAAGTNSTQIATTAFVKTAVSGAASIVASGTGENYYWRKWSNGDMEIWGTITGTLGSMGTHTSGVTITFPVQFQTACKNVIISQPDWKGENAYIWRVLKNSKSIAGFSVAEDRWDNKGAGNPASADYYAFGN</sequence>
<gene>
    <name evidence="1" type="ORF">SPACI_040390</name>
</gene>
<dbReference type="EMBL" id="CP155571">
    <property type="protein sequence ID" value="XFO73931.1"/>
    <property type="molecule type" value="Genomic_DNA"/>
</dbReference>
<dbReference type="Gene3D" id="2.60.40.3940">
    <property type="match status" value="1"/>
</dbReference>
<dbReference type="RefSeq" id="WP_093797278.1">
    <property type="nucleotide sequence ID" value="NZ_CP155571.1"/>
</dbReference>
<organism evidence="1 2">
    <name type="scientific">Sporomusa acidovorans (strain ATCC 49682 / DSM 3132 / Mol)</name>
    <dbReference type="NCBI Taxonomy" id="1123286"/>
    <lineage>
        <taxon>Bacteria</taxon>
        <taxon>Bacillati</taxon>
        <taxon>Bacillota</taxon>
        <taxon>Negativicutes</taxon>
        <taxon>Selenomonadales</taxon>
        <taxon>Sporomusaceae</taxon>
        <taxon>Sporomusa</taxon>
    </lineage>
</organism>
<accession>A0ABZ3J7T1</accession>
<reference evidence="1" key="1">
    <citation type="submission" date="2024-05" db="EMBL/GenBank/DDBJ databases">
        <title>Isolation and characterization of Sporomusa carbonis sp. nov., a carboxydotrophic hydrogenogen in the genus of Sporomusa isolated from a charcoal burning pile.</title>
        <authorList>
            <person name="Boeer T."/>
            <person name="Rosenbaum F."/>
            <person name="Eysell L."/>
            <person name="Mueller V."/>
            <person name="Daniel R."/>
            <person name="Poehlein A."/>
        </authorList>
    </citation>
    <scope>NUCLEOTIDE SEQUENCE [LARGE SCALE GENOMIC DNA]</scope>
    <source>
        <strain evidence="1">DSM 3132</strain>
    </source>
</reference>
<evidence type="ECO:0000313" key="2">
    <source>
        <dbReference type="Proteomes" id="UP000216052"/>
    </source>
</evidence>
<name>A0ABZ3J7T1_SPOA4</name>
<evidence type="ECO:0000313" key="1">
    <source>
        <dbReference type="EMBL" id="XFO73931.1"/>
    </source>
</evidence>
<proteinExistence type="predicted"/>
<keyword evidence="2" id="KW-1185">Reference proteome</keyword>
<dbReference type="Proteomes" id="UP000216052">
    <property type="component" value="Chromosome"/>
</dbReference>
<protein>
    <recommendedName>
        <fullName evidence="3">Tail fiber protein</fullName>
    </recommendedName>
</protein>